<dbReference type="Gene3D" id="1.25.40.10">
    <property type="entry name" value="Tetratricopeptide repeat domain"/>
    <property type="match status" value="2"/>
</dbReference>
<dbReference type="Pfam" id="PF08238">
    <property type="entry name" value="Sel1"/>
    <property type="match status" value="6"/>
</dbReference>
<dbReference type="PANTHER" id="PTHR11102:SF161">
    <property type="match status" value="1"/>
</dbReference>
<dbReference type="PANTHER" id="PTHR11102">
    <property type="entry name" value="SEL-1-LIKE PROTEIN"/>
    <property type="match status" value="1"/>
</dbReference>
<dbReference type="SMART" id="SM00671">
    <property type="entry name" value="SEL1"/>
    <property type="match status" value="6"/>
</dbReference>
<feature type="region of interest" description="Disordered" evidence="2">
    <location>
        <begin position="1"/>
        <end position="31"/>
    </location>
</feature>
<dbReference type="STRING" id="1314790.A0A1Y1YJT8"/>
<proteinExistence type="inferred from homology"/>
<evidence type="ECO:0000256" key="1">
    <source>
        <dbReference type="ARBA" id="ARBA00038101"/>
    </source>
</evidence>
<comment type="caution">
    <text evidence="3">The sequence shown here is derived from an EMBL/GenBank/DDBJ whole genome shotgun (WGS) entry which is preliminary data.</text>
</comment>
<dbReference type="AlphaFoldDB" id="A0A1Y1YJT8"/>
<reference evidence="3 4" key="1">
    <citation type="submission" date="2016-07" db="EMBL/GenBank/DDBJ databases">
        <title>Pervasive Adenine N6-methylation of Active Genes in Fungi.</title>
        <authorList>
            <consortium name="DOE Joint Genome Institute"/>
            <person name="Mondo S.J."/>
            <person name="Dannebaum R.O."/>
            <person name="Kuo R.C."/>
            <person name="Labutti K."/>
            <person name="Haridas S."/>
            <person name="Kuo A."/>
            <person name="Salamov A."/>
            <person name="Ahrendt S.R."/>
            <person name="Lipzen A."/>
            <person name="Sullivan W."/>
            <person name="Andreopoulos W.B."/>
            <person name="Clum A."/>
            <person name="Lindquist E."/>
            <person name="Daum C."/>
            <person name="Ramamoorthy G.K."/>
            <person name="Gryganskyi A."/>
            <person name="Culley D."/>
            <person name="Magnuson J.K."/>
            <person name="James T.Y."/>
            <person name="O'Malley M.A."/>
            <person name="Stajich J.E."/>
            <person name="Spatafora J.W."/>
            <person name="Visel A."/>
            <person name="Grigoriev I.V."/>
        </authorList>
    </citation>
    <scope>NUCLEOTIDE SEQUENCE [LARGE SCALE GENOMIC DNA]</scope>
    <source>
        <strain evidence="3 4">CBS 931.73</strain>
    </source>
</reference>
<dbReference type="SUPFAM" id="SSF81901">
    <property type="entry name" value="HCP-like"/>
    <property type="match status" value="2"/>
</dbReference>
<comment type="similarity">
    <text evidence="1">Belongs to the sel-1 family.</text>
</comment>
<evidence type="ECO:0000256" key="2">
    <source>
        <dbReference type="SAM" id="MobiDB-lite"/>
    </source>
</evidence>
<organism evidence="3 4">
    <name type="scientific">Basidiobolus meristosporus CBS 931.73</name>
    <dbReference type="NCBI Taxonomy" id="1314790"/>
    <lineage>
        <taxon>Eukaryota</taxon>
        <taxon>Fungi</taxon>
        <taxon>Fungi incertae sedis</taxon>
        <taxon>Zoopagomycota</taxon>
        <taxon>Entomophthoromycotina</taxon>
        <taxon>Basidiobolomycetes</taxon>
        <taxon>Basidiobolales</taxon>
        <taxon>Basidiobolaceae</taxon>
        <taxon>Basidiobolus</taxon>
    </lineage>
</organism>
<sequence>MGGIFASIEKQDSINESEAPEEAIEKKANPLTVEEILPPPEVLRMLKENNKLNLPEVEQRKVLNAVLEEASVDQVKSKVQEIVKKDDISELTNLASAVLQHSRGASGVASKLYELAMELGDDNAAYTYASLLLKGITGLQRDVQRATTIFERLAIKGHPHAQFNYASILIQTGRDVKSAMELLELAGKNNLDVAYAKIADMYRLGQHVEQDIPKAIEYFRKAAEKGSAQSNFYLGYYYSIGQDPLTTDNQPNYEKAFEHYEKAAVKGIAEAQYNVGQYYFGGVGVEKNLILAAEYWKMAAAQKFPLALYNLGVMYLEGNGVGQDLDLAREHLIEVSKLGGSLASDALEQLSKVDDESLRKGSGKGCLIM</sequence>
<dbReference type="Proteomes" id="UP000193498">
    <property type="component" value="Unassembled WGS sequence"/>
</dbReference>
<evidence type="ECO:0000313" key="4">
    <source>
        <dbReference type="Proteomes" id="UP000193498"/>
    </source>
</evidence>
<dbReference type="InterPro" id="IPR006597">
    <property type="entry name" value="Sel1-like"/>
</dbReference>
<evidence type="ECO:0000313" key="3">
    <source>
        <dbReference type="EMBL" id="ORX98232.1"/>
    </source>
</evidence>
<dbReference type="InterPro" id="IPR011990">
    <property type="entry name" value="TPR-like_helical_dom_sf"/>
</dbReference>
<name>A0A1Y1YJT8_9FUNG</name>
<dbReference type="InterPro" id="IPR050767">
    <property type="entry name" value="Sel1_AlgK"/>
</dbReference>
<dbReference type="OrthoDB" id="2425131at2759"/>
<protein>
    <submittedName>
        <fullName evidence="3">HCP-like protein</fullName>
    </submittedName>
</protein>
<dbReference type="InParanoid" id="A0A1Y1YJT8"/>
<keyword evidence="4" id="KW-1185">Reference proteome</keyword>
<dbReference type="EMBL" id="MCFE01000117">
    <property type="protein sequence ID" value="ORX98232.1"/>
    <property type="molecule type" value="Genomic_DNA"/>
</dbReference>
<accession>A0A1Y1YJT8</accession>
<gene>
    <name evidence="3" type="ORF">K493DRAFT_280632</name>
</gene>